<feature type="region of interest" description="Disordered" evidence="2">
    <location>
        <begin position="28"/>
        <end position="73"/>
    </location>
</feature>
<dbReference type="Pfam" id="PF06382">
    <property type="entry name" value="Protamine_like"/>
    <property type="match status" value="1"/>
</dbReference>
<dbReference type="InterPro" id="IPR036910">
    <property type="entry name" value="HMG_box_dom_sf"/>
</dbReference>
<dbReference type="GO" id="GO:0003677">
    <property type="term" value="F:DNA binding"/>
    <property type="evidence" value="ECO:0007669"/>
    <property type="project" value="UniProtKB-UniRule"/>
</dbReference>
<evidence type="ECO:0000256" key="2">
    <source>
        <dbReference type="SAM" id="MobiDB-lite"/>
    </source>
</evidence>
<protein>
    <recommendedName>
        <fullName evidence="3">HMG box domain-containing protein</fullName>
    </recommendedName>
</protein>
<sequence>MSCFSQCCIQLLLTFTRFLTERKVKIRQESETSNNTHEIMSASESKPTAKQTTETRGEPSTSRNAMSCNPGKRSRNPYLNYLREFRRKNCHLSAVEVVRQGAEQWRKMTDEQKLPFIRTAFYTAMRPRRCPACRMVMGRSRRYANVQPKKREAARMKQSQRNNR</sequence>
<keyword evidence="1" id="KW-0539">Nucleus</keyword>
<dbReference type="GO" id="GO:0035092">
    <property type="term" value="P:sperm DNA condensation"/>
    <property type="evidence" value="ECO:0007669"/>
    <property type="project" value="InterPro"/>
</dbReference>
<dbReference type="Gene3D" id="1.10.30.10">
    <property type="entry name" value="High mobility group box domain"/>
    <property type="match status" value="1"/>
</dbReference>
<dbReference type="SUPFAM" id="SSF47095">
    <property type="entry name" value="HMG-box"/>
    <property type="match status" value="1"/>
</dbReference>
<feature type="compositionally biased region" description="Polar residues" evidence="2">
    <location>
        <begin position="31"/>
        <end position="67"/>
    </location>
</feature>
<reference evidence="4" key="1">
    <citation type="submission" date="2024-04" db="UniProtKB">
        <authorList>
            <consortium name="EnsemblMetazoa"/>
        </authorList>
    </citation>
    <scope>IDENTIFICATION</scope>
    <source>
        <strain evidence="4">EBRO</strain>
    </source>
</reference>
<proteinExistence type="predicted"/>
<feature type="DNA-binding region" description="HMG box" evidence="1">
    <location>
        <begin position="71"/>
        <end position="120"/>
    </location>
</feature>
<evidence type="ECO:0000313" key="4">
    <source>
        <dbReference type="EnsemblMetazoa" id="ENSAATROPP003204"/>
    </source>
</evidence>
<accession>A0AAG5CXF5</accession>
<name>A0AAG5CXF5_ANOAO</name>
<feature type="domain" description="HMG box" evidence="3">
    <location>
        <begin position="71"/>
        <end position="120"/>
    </location>
</feature>
<dbReference type="EnsemblMetazoa" id="ENSAATROPT003337">
    <property type="protein sequence ID" value="ENSAATROPP003204"/>
    <property type="gene ID" value="ENSAATROPG002643"/>
</dbReference>
<dbReference type="AlphaFoldDB" id="A0AAG5CXF5"/>
<keyword evidence="5" id="KW-1185">Reference proteome</keyword>
<dbReference type="InterPro" id="IPR009071">
    <property type="entry name" value="HMG_box_dom"/>
</dbReference>
<evidence type="ECO:0000256" key="1">
    <source>
        <dbReference type="PROSITE-ProRule" id="PRU00267"/>
    </source>
</evidence>
<dbReference type="InterPro" id="IPR024460">
    <property type="entry name" value="Protamine-like"/>
</dbReference>
<dbReference type="PROSITE" id="PS50118">
    <property type="entry name" value="HMG_BOX_2"/>
    <property type="match status" value="1"/>
</dbReference>
<evidence type="ECO:0000259" key="3">
    <source>
        <dbReference type="PROSITE" id="PS50118"/>
    </source>
</evidence>
<feature type="region of interest" description="Disordered" evidence="2">
    <location>
        <begin position="144"/>
        <end position="164"/>
    </location>
</feature>
<dbReference type="Proteomes" id="UP000075880">
    <property type="component" value="Unassembled WGS sequence"/>
</dbReference>
<dbReference type="GO" id="GO:0005634">
    <property type="term" value="C:nucleus"/>
    <property type="evidence" value="ECO:0007669"/>
    <property type="project" value="UniProtKB-UniRule"/>
</dbReference>
<organism evidence="4 5">
    <name type="scientific">Anopheles atroparvus</name>
    <name type="common">European mosquito</name>
    <dbReference type="NCBI Taxonomy" id="41427"/>
    <lineage>
        <taxon>Eukaryota</taxon>
        <taxon>Metazoa</taxon>
        <taxon>Ecdysozoa</taxon>
        <taxon>Arthropoda</taxon>
        <taxon>Hexapoda</taxon>
        <taxon>Insecta</taxon>
        <taxon>Pterygota</taxon>
        <taxon>Neoptera</taxon>
        <taxon>Endopterygota</taxon>
        <taxon>Diptera</taxon>
        <taxon>Nematocera</taxon>
        <taxon>Culicoidea</taxon>
        <taxon>Culicidae</taxon>
        <taxon>Anophelinae</taxon>
        <taxon>Anopheles</taxon>
    </lineage>
</organism>
<evidence type="ECO:0000313" key="5">
    <source>
        <dbReference type="Proteomes" id="UP000075880"/>
    </source>
</evidence>
<keyword evidence="1" id="KW-0238">DNA-binding</keyword>